<accession>A0A124E0Z8</accession>
<name>A0A124E0Z8_9MYCO</name>
<dbReference type="GO" id="GO:0004674">
    <property type="term" value="F:protein serine/threonine kinase activity"/>
    <property type="evidence" value="ECO:0007669"/>
    <property type="project" value="UniProtKB-KW"/>
</dbReference>
<evidence type="ECO:0000313" key="3">
    <source>
        <dbReference type="Proteomes" id="UP000069620"/>
    </source>
</evidence>
<protein>
    <submittedName>
        <fullName evidence="2">Serine/threonine protein kinase</fullName>
    </submittedName>
</protein>
<feature type="domain" description="Pyrrolo-quinoline quinone repeat" evidence="1">
    <location>
        <begin position="65"/>
        <end position="138"/>
    </location>
</feature>
<dbReference type="Proteomes" id="UP000069620">
    <property type="component" value="Unassembled WGS sequence"/>
</dbReference>
<comment type="caution">
    <text evidence="2">The sequence shown here is derived from an EMBL/GenBank/DDBJ whole genome shotgun (WGS) entry which is preliminary data.</text>
</comment>
<dbReference type="EMBL" id="BCSX01000053">
    <property type="protein sequence ID" value="GAS92104.1"/>
    <property type="molecule type" value="Genomic_DNA"/>
</dbReference>
<dbReference type="STRING" id="146020.RMCB_6200"/>
<keyword evidence="2" id="KW-0808">Transferase</keyword>
<dbReference type="Pfam" id="PF13360">
    <property type="entry name" value="PQQ_2"/>
    <property type="match status" value="1"/>
</dbReference>
<reference evidence="3" key="2">
    <citation type="submission" date="2016-02" db="EMBL/GenBank/DDBJ databases">
        <title>Draft genome sequence of five rapidly growing Mycobacterium species.</title>
        <authorList>
            <person name="Katahira K."/>
            <person name="Gotou Y."/>
            <person name="Iida K."/>
            <person name="Ogura Y."/>
            <person name="Hayashi T."/>
        </authorList>
    </citation>
    <scope>NUCLEOTIDE SEQUENCE [LARGE SCALE GENOMIC DNA]</scope>
    <source>
        <strain evidence="3">JCM15654</strain>
    </source>
</reference>
<reference evidence="3" key="1">
    <citation type="journal article" date="2016" name="Genome Announc.">
        <title>Draft Genome Sequences of Five Rapidly Growing Mycobacterium Species, M. thermoresistibile, M. fortuitum subsp. acetamidolyticum, M. canariasense, M. brisbanense, and M. novocastrense.</title>
        <authorList>
            <person name="Katahira K."/>
            <person name="Ogura Y."/>
            <person name="Gotoh Y."/>
            <person name="Hayashi T."/>
        </authorList>
    </citation>
    <scope>NUCLEOTIDE SEQUENCE [LARGE SCALE GENOMIC DNA]</scope>
    <source>
        <strain evidence="3">JCM15654</strain>
    </source>
</reference>
<sequence length="386" mass="40813">MCTFVVVAVVLPVAIHRSVDDYRARIWYPSLTAAAAAPAPAPSSIGPVTYRLSYARDVRPIGNGFILTADDAVTAYDGQSGVARWRATGFGSTAAGAPHHVEVAWRDRNDVAGVVVLFLGGAVVALDGSTGDVIWRRQHDGTVTAAAGGIDALGMTVFTADDSSDRTRFYSLDPASGHVRWTRPTDCSDPTLVPGTPGQFAYGCGMTPKVIDAHTGKTTDMPGKYNPPEAGSDVYVYEQSDAPYAEGTPATTAVIQVLDPGGQVVDEIHGARPMSRADNGLLLVYSSEGAWLMRNYRTHQSHPVQVDARNGVNHVRTTWLKGGLVVATELDHSGRIQLIDGPAQVPTSTESPCRGGTDVQDLYTVAGAIVVTCYGGQLFGLVSDSR</sequence>
<gene>
    <name evidence="2" type="ORF">RMCB_6200</name>
</gene>
<dbReference type="InterPro" id="IPR011047">
    <property type="entry name" value="Quinoprotein_ADH-like_sf"/>
</dbReference>
<dbReference type="AlphaFoldDB" id="A0A124E0Z8"/>
<dbReference type="InterPro" id="IPR015943">
    <property type="entry name" value="WD40/YVTN_repeat-like_dom_sf"/>
</dbReference>
<evidence type="ECO:0000313" key="2">
    <source>
        <dbReference type="EMBL" id="GAS92104.1"/>
    </source>
</evidence>
<evidence type="ECO:0000259" key="1">
    <source>
        <dbReference type="Pfam" id="PF13360"/>
    </source>
</evidence>
<keyword evidence="2" id="KW-0418">Kinase</keyword>
<organism evidence="2 3">
    <name type="scientific">Mycolicibacterium brisbanense</name>
    <dbReference type="NCBI Taxonomy" id="146020"/>
    <lineage>
        <taxon>Bacteria</taxon>
        <taxon>Bacillati</taxon>
        <taxon>Actinomycetota</taxon>
        <taxon>Actinomycetes</taxon>
        <taxon>Mycobacteriales</taxon>
        <taxon>Mycobacteriaceae</taxon>
        <taxon>Mycolicibacterium</taxon>
    </lineage>
</organism>
<dbReference type="SUPFAM" id="SSF50998">
    <property type="entry name" value="Quinoprotein alcohol dehydrogenase-like"/>
    <property type="match status" value="1"/>
</dbReference>
<proteinExistence type="predicted"/>
<keyword evidence="2" id="KW-0723">Serine/threonine-protein kinase</keyword>
<dbReference type="Gene3D" id="2.130.10.10">
    <property type="entry name" value="YVTN repeat-like/Quinoprotein amine dehydrogenase"/>
    <property type="match status" value="1"/>
</dbReference>
<keyword evidence="3" id="KW-1185">Reference proteome</keyword>
<dbReference type="InterPro" id="IPR002372">
    <property type="entry name" value="PQQ_rpt_dom"/>
</dbReference>